<dbReference type="InterPro" id="IPR027417">
    <property type="entry name" value="P-loop_NTPase"/>
</dbReference>
<dbReference type="AlphaFoldDB" id="A0A226EIE7"/>
<dbReference type="PANTHER" id="PTHR46644">
    <property type="entry name" value="DNA REPAIR PROTEIN XRCC2"/>
    <property type="match status" value="1"/>
</dbReference>
<dbReference type="GO" id="GO:0000724">
    <property type="term" value="P:double-strand break repair via homologous recombination"/>
    <property type="evidence" value="ECO:0007669"/>
    <property type="project" value="InterPro"/>
</dbReference>
<dbReference type="GO" id="GO:0042148">
    <property type="term" value="P:DNA strand invasion"/>
    <property type="evidence" value="ECO:0007669"/>
    <property type="project" value="TreeGrafter"/>
</dbReference>
<dbReference type="GO" id="GO:0005657">
    <property type="term" value="C:replication fork"/>
    <property type="evidence" value="ECO:0007669"/>
    <property type="project" value="InterPro"/>
</dbReference>
<dbReference type="EMBL" id="LNIX01000003">
    <property type="protein sequence ID" value="OXA57455.1"/>
    <property type="molecule type" value="Genomic_DNA"/>
</dbReference>
<dbReference type="STRING" id="158441.A0A226EIE7"/>
<evidence type="ECO:0000256" key="1">
    <source>
        <dbReference type="SAM" id="MobiDB-lite"/>
    </source>
</evidence>
<evidence type="ECO:0000313" key="3">
    <source>
        <dbReference type="Proteomes" id="UP000198287"/>
    </source>
</evidence>
<accession>A0A226EIE7</accession>
<organism evidence="2 3">
    <name type="scientific">Folsomia candida</name>
    <name type="common">Springtail</name>
    <dbReference type="NCBI Taxonomy" id="158441"/>
    <lineage>
        <taxon>Eukaryota</taxon>
        <taxon>Metazoa</taxon>
        <taxon>Ecdysozoa</taxon>
        <taxon>Arthropoda</taxon>
        <taxon>Hexapoda</taxon>
        <taxon>Collembola</taxon>
        <taxon>Entomobryomorpha</taxon>
        <taxon>Isotomoidea</taxon>
        <taxon>Isotomidae</taxon>
        <taxon>Proisotominae</taxon>
        <taxon>Folsomia</taxon>
    </lineage>
</organism>
<reference evidence="2 3" key="1">
    <citation type="submission" date="2015-12" db="EMBL/GenBank/DDBJ databases">
        <title>The genome of Folsomia candida.</title>
        <authorList>
            <person name="Faddeeva A."/>
            <person name="Derks M.F."/>
            <person name="Anvar Y."/>
            <person name="Smit S."/>
            <person name="Van Straalen N."/>
            <person name="Roelofs D."/>
        </authorList>
    </citation>
    <scope>NUCLEOTIDE SEQUENCE [LARGE SCALE GENOMIC DNA]</scope>
    <source>
        <strain evidence="2 3">VU population</strain>
        <tissue evidence="2">Whole body</tissue>
    </source>
</reference>
<keyword evidence="3" id="KW-1185">Reference proteome</keyword>
<comment type="caution">
    <text evidence="2">The sequence shown here is derived from an EMBL/GenBank/DDBJ whole genome shotgun (WGS) entry which is preliminary data.</text>
</comment>
<gene>
    <name evidence="2" type="ORF">Fcan01_07353</name>
</gene>
<name>A0A226EIE7_FOLCA</name>
<dbReference type="InterPro" id="IPR030547">
    <property type="entry name" value="XRCC2"/>
</dbReference>
<dbReference type="Proteomes" id="UP000198287">
    <property type="component" value="Unassembled WGS sequence"/>
</dbReference>
<feature type="compositionally biased region" description="Polar residues" evidence="1">
    <location>
        <begin position="1"/>
        <end position="13"/>
    </location>
</feature>
<feature type="region of interest" description="Disordered" evidence="1">
    <location>
        <begin position="1"/>
        <end position="54"/>
    </location>
</feature>
<dbReference type="PANTHER" id="PTHR46644:SF2">
    <property type="entry name" value="DNA REPAIR PROTEIN XRCC2"/>
    <property type="match status" value="1"/>
</dbReference>
<dbReference type="GO" id="GO:0033063">
    <property type="term" value="C:Rad51B-Rad51C-Rad51D-XRCC2 complex"/>
    <property type="evidence" value="ECO:0007669"/>
    <property type="project" value="InterPro"/>
</dbReference>
<dbReference type="Gene3D" id="3.40.50.300">
    <property type="entry name" value="P-loop containing nucleotide triphosphate hydrolases"/>
    <property type="match status" value="1"/>
</dbReference>
<dbReference type="GO" id="GO:0005813">
    <property type="term" value="C:centrosome"/>
    <property type="evidence" value="ECO:0007669"/>
    <property type="project" value="TreeGrafter"/>
</dbReference>
<evidence type="ECO:0000313" key="2">
    <source>
        <dbReference type="EMBL" id="OXA57455.1"/>
    </source>
</evidence>
<protein>
    <submittedName>
        <fullName evidence="2">DNA repair protein XRCC2</fullName>
    </submittedName>
</protein>
<dbReference type="GO" id="GO:0000400">
    <property type="term" value="F:four-way junction DNA binding"/>
    <property type="evidence" value="ECO:0007669"/>
    <property type="project" value="TreeGrafter"/>
</dbReference>
<sequence length="335" mass="37384">MDSENNETTQSSGELAKNINHDASSSQPSEIPRVNSSGPFFGFEDEGATTETTPRSRIYAALDLDSRFFPDGLQPGSIVEVKGPENCGKTYLLTYFIVQMLVKFPKKKAVFINTSHQFSMRNLIGMLLREKFGTEISDADKCLPLPQIMHQTPELATYLDRLIIVNCFSVEEFMLTVAFDDCSVLKKLAKKDRKISLVVIDTIDSFSFTDSLDRNEPLDILASLKKNCDRIPTICSTIGIPSNFQLIKNALPVDPTLEMSYFSNITLDTVNFTHTMSIVPATTAEIDAIPKLKELKNPHCACAYLRSKQRANMAGSADIHRVKFSIFSDMLWVLG</sequence>
<feature type="compositionally biased region" description="Polar residues" evidence="1">
    <location>
        <begin position="21"/>
        <end position="38"/>
    </location>
</feature>
<dbReference type="SUPFAM" id="SSF52540">
    <property type="entry name" value="P-loop containing nucleoside triphosphate hydrolases"/>
    <property type="match status" value="1"/>
</dbReference>
<proteinExistence type="predicted"/>